<accession>A0ACB6Z364</accession>
<protein>
    <submittedName>
        <fullName evidence="1">Uncharacterized protein</fullName>
    </submittedName>
</protein>
<dbReference type="EMBL" id="MU118193">
    <property type="protein sequence ID" value="KAF9643718.1"/>
    <property type="molecule type" value="Genomic_DNA"/>
</dbReference>
<reference evidence="1" key="1">
    <citation type="submission" date="2019-10" db="EMBL/GenBank/DDBJ databases">
        <authorList>
            <consortium name="DOE Joint Genome Institute"/>
            <person name="Kuo A."/>
            <person name="Miyauchi S."/>
            <person name="Kiss E."/>
            <person name="Drula E."/>
            <person name="Kohler A."/>
            <person name="Sanchez-Garcia M."/>
            <person name="Andreopoulos B."/>
            <person name="Barry K.W."/>
            <person name="Bonito G."/>
            <person name="Buee M."/>
            <person name="Carver A."/>
            <person name="Chen C."/>
            <person name="Cichocki N."/>
            <person name="Clum A."/>
            <person name="Culley D."/>
            <person name="Crous P.W."/>
            <person name="Fauchery L."/>
            <person name="Girlanda M."/>
            <person name="Hayes R."/>
            <person name="Keri Z."/>
            <person name="Labutti K."/>
            <person name="Lipzen A."/>
            <person name="Lombard V."/>
            <person name="Magnuson J."/>
            <person name="Maillard F."/>
            <person name="Morin E."/>
            <person name="Murat C."/>
            <person name="Nolan M."/>
            <person name="Ohm R."/>
            <person name="Pangilinan J."/>
            <person name="Pereira M."/>
            <person name="Perotto S."/>
            <person name="Peter M."/>
            <person name="Riley R."/>
            <person name="Sitrit Y."/>
            <person name="Stielow B."/>
            <person name="Szollosi G."/>
            <person name="Zifcakova L."/>
            <person name="Stursova M."/>
            <person name="Spatafora J.W."/>
            <person name="Tedersoo L."/>
            <person name="Vaario L.-M."/>
            <person name="Yamada A."/>
            <person name="Yan M."/>
            <person name="Wang P."/>
            <person name="Xu J."/>
            <person name="Bruns T."/>
            <person name="Baldrian P."/>
            <person name="Vilgalys R."/>
            <person name="Henrissat B."/>
            <person name="Grigoriev I.V."/>
            <person name="Hibbett D."/>
            <person name="Nagy L.G."/>
            <person name="Martin F.M."/>
        </authorList>
    </citation>
    <scope>NUCLEOTIDE SEQUENCE</scope>
    <source>
        <strain evidence="1">P2</strain>
    </source>
</reference>
<gene>
    <name evidence="1" type="ORF">BDM02DRAFT_3191303</name>
</gene>
<evidence type="ECO:0000313" key="1">
    <source>
        <dbReference type="EMBL" id="KAF9643718.1"/>
    </source>
</evidence>
<organism evidence="1 2">
    <name type="scientific">Thelephora ganbajun</name>
    <name type="common">Ganba fungus</name>
    <dbReference type="NCBI Taxonomy" id="370292"/>
    <lineage>
        <taxon>Eukaryota</taxon>
        <taxon>Fungi</taxon>
        <taxon>Dikarya</taxon>
        <taxon>Basidiomycota</taxon>
        <taxon>Agaricomycotina</taxon>
        <taxon>Agaricomycetes</taxon>
        <taxon>Thelephorales</taxon>
        <taxon>Thelephoraceae</taxon>
        <taxon>Thelephora</taxon>
    </lineage>
</organism>
<name>A0ACB6Z364_THEGA</name>
<evidence type="ECO:0000313" key="2">
    <source>
        <dbReference type="Proteomes" id="UP000886501"/>
    </source>
</evidence>
<keyword evidence="2" id="KW-1185">Reference proteome</keyword>
<reference evidence="1" key="2">
    <citation type="journal article" date="2020" name="Nat. Commun.">
        <title>Large-scale genome sequencing of mycorrhizal fungi provides insights into the early evolution of symbiotic traits.</title>
        <authorList>
            <person name="Miyauchi S."/>
            <person name="Kiss E."/>
            <person name="Kuo A."/>
            <person name="Drula E."/>
            <person name="Kohler A."/>
            <person name="Sanchez-Garcia M."/>
            <person name="Morin E."/>
            <person name="Andreopoulos B."/>
            <person name="Barry K.W."/>
            <person name="Bonito G."/>
            <person name="Buee M."/>
            <person name="Carver A."/>
            <person name="Chen C."/>
            <person name="Cichocki N."/>
            <person name="Clum A."/>
            <person name="Culley D."/>
            <person name="Crous P.W."/>
            <person name="Fauchery L."/>
            <person name="Girlanda M."/>
            <person name="Hayes R.D."/>
            <person name="Keri Z."/>
            <person name="LaButti K."/>
            <person name="Lipzen A."/>
            <person name="Lombard V."/>
            <person name="Magnuson J."/>
            <person name="Maillard F."/>
            <person name="Murat C."/>
            <person name="Nolan M."/>
            <person name="Ohm R.A."/>
            <person name="Pangilinan J."/>
            <person name="Pereira M.F."/>
            <person name="Perotto S."/>
            <person name="Peter M."/>
            <person name="Pfister S."/>
            <person name="Riley R."/>
            <person name="Sitrit Y."/>
            <person name="Stielow J.B."/>
            <person name="Szollosi G."/>
            <person name="Zifcakova L."/>
            <person name="Stursova M."/>
            <person name="Spatafora J.W."/>
            <person name="Tedersoo L."/>
            <person name="Vaario L.M."/>
            <person name="Yamada A."/>
            <person name="Yan M."/>
            <person name="Wang P."/>
            <person name="Xu J."/>
            <person name="Bruns T."/>
            <person name="Baldrian P."/>
            <person name="Vilgalys R."/>
            <person name="Dunand C."/>
            <person name="Henrissat B."/>
            <person name="Grigoriev I.V."/>
            <person name="Hibbett D."/>
            <person name="Nagy L.G."/>
            <person name="Martin F.M."/>
        </authorList>
    </citation>
    <scope>NUCLEOTIDE SEQUENCE</scope>
    <source>
        <strain evidence="1">P2</strain>
    </source>
</reference>
<proteinExistence type="predicted"/>
<dbReference type="Proteomes" id="UP000886501">
    <property type="component" value="Unassembled WGS sequence"/>
</dbReference>
<sequence length="269" mass="30045">MEDVEIFSDSLSTLYNYTAITLSSNPGSTFTYTNESATVHLKTPDTKPENWSLHASSVWISAVFLADHIRLLDLDRYGHLPKIHVLELGAGAGLPGILIAKTRDDVQVVLSDYPDEELIDALNQNVASNISDGSAQVVPYDWTTDNIAPFHVLSPDGFDVIIAADTLWNVDLHSAFLRSLESLLRPDADGPSSSSVNLVAGLHTGRWTIQAFLNAVQDRRLFRLHRVVEIRANFDEDTTPEERSWEVEREDEGESDRRAWVVSITMGWR</sequence>
<comment type="caution">
    <text evidence="1">The sequence shown here is derived from an EMBL/GenBank/DDBJ whole genome shotgun (WGS) entry which is preliminary data.</text>
</comment>